<gene>
    <name evidence="3" type="ORF">CSB45_13690</name>
</gene>
<dbReference type="InterPro" id="IPR051268">
    <property type="entry name" value="Type-I_R_enzyme_R_subunit"/>
</dbReference>
<dbReference type="AlphaFoldDB" id="A0A2G6E1A2"/>
<accession>A0A2G6E1A2</accession>
<keyword evidence="1" id="KW-0680">Restriction system</keyword>
<evidence type="ECO:0000256" key="1">
    <source>
        <dbReference type="ARBA" id="ARBA00022747"/>
    </source>
</evidence>
<dbReference type="Pfam" id="PF11867">
    <property type="entry name" value="T1RH-like_C"/>
    <property type="match status" value="1"/>
</dbReference>
<proteinExistence type="predicted"/>
<dbReference type="Proteomes" id="UP000229740">
    <property type="component" value="Unassembled WGS sequence"/>
</dbReference>
<sequence length="157" mass="18179">MNDEIKTRFKKNVIQARSFAEMLELAVKKYQNRTIEAAEIIQELIELARELHKSEQRGDSLGLTEDEVAFYDALADNGSAREMLGDEKLRTIAQLLVERVKRSVSIDWTLRENARAQIRVMVKRILRQYGYPPDLQKAATELVIEQAEVLCKEWTID</sequence>
<evidence type="ECO:0000313" key="3">
    <source>
        <dbReference type="EMBL" id="PID55869.1"/>
    </source>
</evidence>
<comment type="caution">
    <text evidence="3">The sequence shown here is derived from an EMBL/GenBank/DDBJ whole genome shotgun (WGS) entry which is preliminary data.</text>
</comment>
<dbReference type="EMBL" id="PDPS01000041">
    <property type="protein sequence ID" value="PID55869.1"/>
    <property type="molecule type" value="Genomic_DNA"/>
</dbReference>
<feature type="domain" description="Type I restriction enzyme HindI endonuclease subunit-like C-terminal" evidence="2">
    <location>
        <begin position="2"/>
        <end position="153"/>
    </location>
</feature>
<dbReference type="PANTHER" id="PTHR30195:SF15">
    <property type="entry name" value="TYPE I RESTRICTION ENZYME HINDI ENDONUCLEASE SUBUNIT"/>
    <property type="match status" value="1"/>
</dbReference>
<reference evidence="3 4" key="1">
    <citation type="submission" date="2017-10" db="EMBL/GenBank/DDBJ databases">
        <title>Novel microbial diversity and functional potential in the marine mammal oral microbiome.</title>
        <authorList>
            <person name="Dudek N.K."/>
            <person name="Sun C.L."/>
            <person name="Burstein D."/>
            <person name="Kantor R.S."/>
            <person name="Aliaga Goltsman D.S."/>
            <person name="Bik E.M."/>
            <person name="Thomas B.C."/>
            <person name="Banfield J.F."/>
            <person name="Relman D.A."/>
        </authorList>
    </citation>
    <scope>NUCLEOTIDE SEQUENCE [LARGE SCALE GENOMIC DNA]</scope>
    <source>
        <strain evidence="3">DOLZORAL124_49_17</strain>
    </source>
</reference>
<dbReference type="InterPro" id="IPR021810">
    <property type="entry name" value="T1RH-like_C"/>
</dbReference>
<evidence type="ECO:0000313" key="4">
    <source>
        <dbReference type="Proteomes" id="UP000229740"/>
    </source>
</evidence>
<dbReference type="GO" id="GO:0009307">
    <property type="term" value="P:DNA restriction-modification system"/>
    <property type="evidence" value="ECO:0007669"/>
    <property type="project" value="UniProtKB-KW"/>
</dbReference>
<organism evidence="3 4">
    <name type="scientific">candidate division KSB3 bacterium</name>
    <dbReference type="NCBI Taxonomy" id="2044937"/>
    <lineage>
        <taxon>Bacteria</taxon>
        <taxon>candidate division KSB3</taxon>
    </lineage>
</organism>
<evidence type="ECO:0000259" key="2">
    <source>
        <dbReference type="Pfam" id="PF11867"/>
    </source>
</evidence>
<name>A0A2G6E1A2_9BACT</name>
<dbReference type="PANTHER" id="PTHR30195">
    <property type="entry name" value="TYPE I SITE-SPECIFIC DEOXYRIBONUCLEASE PROTEIN SUBUNIT M AND R"/>
    <property type="match status" value="1"/>
</dbReference>
<protein>
    <recommendedName>
        <fullName evidence="2">Type I restriction enzyme HindI endonuclease subunit-like C-terminal domain-containing protein</fullName>
    </recommendedName>
</protein>